<dbReference type="EMBL" id="LXPE01000021">
    <property type="protein sequence ID" value="OBA26221.1"/>
    <property type="molecule type" value="Genomic_DNA"/>
</dbReference>
<protein>
    <submittedName>
        <fullName evidence="2">Uncharacterized protein</fullName>
    </submittedName>
</protein>
<feature type="region of interest" description="Disordered" evidence="1">
    <location>
        <begin position="567"/>
        <end position="587"/>
    </location>
</feature>
<dbReference type="Gene3D" id="3.40.50.300">
    <property type="entry name" value="P-loop containing nucleotide triphosphate hydrolases"/>
    <property type="match status" value="1"/>
</dbReference>
<feature type="compositionally biased region" description="Polar residues" evidence="1">
    <location>
        <begin position="370"/>
        <end position="384"/>
    </location>
</feature>
<accession>A0A1B7TBX2</accession>
<feature type="compositionally biased region" description="Basic and acidic residues" evidence="1">
    <location>
        <begin position="570"/>
        <end position="587"/>
    </location>
</feature>
<dbReference type="Proteomes" id="UP000092321">
    <property type="component" value="Unassembled WGS sequence"/>
</dbReference>
<organism evidence="2 3">
    <name type="scientific">Hanseniaspora valbyensis NRRL Y-1626</name>
    <dbReference type="NCBI Taxonomy" id="766949"/>
    <lineage>
        <taxon>Eukaryota</taxon>
        <taxon>Fungi</taxon>
        <taxon>Dikarya</taxon>
        <taxon>Ascomycota</taxon>
        <taxon>Saccharomycotina</taxon>
        <taxon>Saccharomycetes</taxon>
        <taxon>Saccharomycodales</taxon>
        <taxon>Saccharomycodaceae</taxon>
        <taxon>Hanseniaspora</taxon>
    </lineage>
</organism>
<evidence type="ECO:0000256" key="1">
    <source>
        <dbReference type="SAM" id="MobiDB-lite"/>
    </source>
</evidence>
<comment type="caution">
    <text evidence="2">The sequence shown here is derived from an EMBL/GenBank/DDBJ whole genome shotgun (WGS) entry which is preliminary data.</text>
</comment>
<name>A0A1B7TBX2_9ASCO</name>
<reference evidence="3" key="1">
    <citation type="journal article" date="2016" name="Proc. Natl. Acad. Sci. U.S.A.">
        <title>Comparative genomics of biotechnologically important yeasts.</title>
        <authorList>
            <person name="Riley R."/>
            <person name="Haridas S."/>
            <person name="Wolfe K.H."/>
            <person name="Lopes M.R."/>
            <person name="Hittinger C.T."/>
            <person name="Goeker M."/>
            <person name="Salamov A.A."/>
            <person name="Wisecaver J.H."/>
            <person name="Long T.M."/>
            <person name="Calvey C.H."/>
            <person name="Aerts A.L."/>
            <person name="Barry K.W."/>
            <person name="Choi C."/>
            <person name="Clum A."/>
            <person name="Coughlan A.Y."/>
            <person name="Deshpande S."/>
            <person name="Douglass A.P."/>
            <person name="Hanson S.J."/>
            <person name="Klenk H.-P."/>
            <person name="LaButti K.M."/>
            <person name="Lapidus A."/>
            <person name="Lindquist E.A."/>
            <person name="Lipzen A.M."/>
            <person name="Meier-Kolthoff J.P."/>
            <person name="Ohm R.A."/>
            <person name="Otillar R.P."/>
            <person name="Pangilinan J.L."/>
            <person name="Peng Y."/>
            <person name="Rokas A."/>
            <person name="Rosa C.A."/>
            <person name="Scheuner C."/>
            <person name="Sibirny A.A."/>
            <person name="Slot J.C."/>
            <person name="Stielow J.B."/>
            <person name="Sun H."/>
            <person name="Kurtzman C.P."/>
            <person name="Blackwell M."/>
            <person name="Grigoriev I.V."/>
            <person name="Jeffries T.W."/>
        </authorList>
    </citation>
    <scope>NUCLEOTIDE SEQUENCE [LARGE SCALE GENOMIC DNA]</scope>
    <source>
        <strain evidence="3">NRRL Y-1626</strain>
    </source>
</reference>
<dbReference type="AlphaFoldDB" id="A0A1B7TBX2"/>
<evidence type="ECO:0000313" key="3">
    <source>
        <dbReference type="Proteomes" id="UP000092321"/>
    </source>
</evidence>
<proteinExistence type="predicted"/>
<keyword evidence="3" id="KW-1185">Reference proteome</keyword>
<dbReference type="InterPro" id="IPR027417">
    <property type="entry name" value="P-loop_NTPase"/>
</dbReference>
<evidence type="ECO:0000313" key="2">
    <source>
        <dbReference type="EMBL" id="OBA26221.1"/>
    </source>
</evidence>
<feature type="region of interest" description="Disordered" evidence="1">
    <location>
        <begin position="343"/>
        <end position="384"/>
    </location>
</feature>
<sequence>MSNKNFFGKWKYQQVDAIGNPIVAQTFNTRRRRNISYNDDKRTSSRLSMKNEISGSEFNLKYTPEIVRLSDGYKLQTGSCVLYQEPGDPIEAWFVYNIIYKELDRTIDVMVIRLVDWEFLEREYNFTFNAGDDKYNELIIFSEFDVIMADSWYQTIKVSSYDSYKSDIKKTKNIDDFIDKHRYVRYLFDVANRCLREINYDLFKEQCTREEGALENFKRLISSGHGKRLLNSDHGNINKRIKKTNNKKVEEVVVVGKKIPEVVDLTDIKDDPIVEEEQNVAITENENDLNVEEKIASSTGNGNDLRSKEKNVTKLEIEIEPKVKESVPSDFEHQQDKLSDYTEQLHENPQSDVVPESAQENTEENDVSPIENNSKTPVSTSAPSLNIFSDKENFEVKDKSKTKSLFISDNVINDSPSKEFVTDVSKIDTESTTPTLGPLLKKGSEIEMLAIEAEDKMNESDFLPNENVVKTIFPVHIDDFDKKVYIAPSSELVSKKRKRGKIVVNPDVINQVPSSEYSSSSTVNEPGAKKRKIQIITELSEYNQKLKLPTDNSTTPTPLTNEVQKVSNLESKEPSVESKEFNAKSKDSNAESKVANVLSKVSNLEKIECVFKLNAIPTEQQWEAPRANPEPNTNTPDVFTVFQTMLAKSNELLFREEAVEKIYTKLSSFVNKDVPETSAYIVSGKEGSGKLYTIEKITEYFSKTFDIPFRPVVMEYKESMQSGFFLLKAFIKEMLATLKKESNFFSVNRKPNFFVIIDDFDKFLKKYPDFLPLLLTCVKKIKCGFFFICIYNEKENERFIRADLRLTSYTYTQLEHIIKITLEREAKKFAFFTDVKTGALIFTLNEATRLDLERKKSGYVWYHAVFHEQSLKYLTDLAFKRENTLKTVFTYAFSAITLLQELYHNAHSGQNVFKNFYLPKTKRISSNKYNKVVKTPFNISVKHIEKTIDFLKVTEIKKSVQSLQTTSKFVLWVMIKLSDRGIKRHVPLSIFFQFLENSLIANINSPILKNVISVLTTNGKIEINVFNWEYLFAELEKTSLINIRRSANGKIVDISLRNKTAMEYMLIEFSDALKKY</sequence>
<gene>
    <name evidence="2" type="ORF">HANVADRAFT_86620</name>
</gene>
<dbReference type="SUPFAM" id="SSF52540">
    <property type="entry name" value="P-loop containing nucleoside triphosphate hydrolases"/>
    <property type="match status" value="1"/>
</dbReference>